<name>A0ABR6X4S6_9BURK</name>
<feature type="transmembrane region" description="Helical" evidence="1">
    <location>
        <begin position="332"/>
        <end position="360"/>
    </location>
</feature>
<feature type="transmembrane region" description="Helical" evidence="1">
    <location>
        <begin position="260"/>
        <end position="279"/>
    </location>
</feature>
<feature type="transmembrane region" description="Helical" evidence="1">
    <location>
        <begin position="437"/>
        <end position="457"/>
    </location>
</feature>
<feature type="transmembrane region" description="Helical" evidence="1">
    <location>
        <begin position="21"/>
        <end position="39"/>
    </location>
</feature>
<accession>A0ABR6X4S6</accession>
<protein>
    <submittedName>
        <fullName evidence="2">Uncharacterized protein</fullName>
    </submittedName>
</protein>
<dbReference type="Proteomes" id="UP000648257">
    <property type="component" value="Unassembled WGS sequence"/>
</dbReference>
<feature type="transmembrane region" description="Helical" evidence="1">
    <location>
        <begin position="182"/>
        <end position="199"/>
    </location>
</feature>
<feature type="transmembrane region" description="Helical" evidence="1">
    <location>
        <begin position="464"/>
        <end position="484"/>
    </location>
</feature>
<evidence type="ECO:0000313" key="3">
    <source>
        <dbReference type="Proteomes" id="UP000648257"/>
    </source>
</evidence>
<comment type="caution">
    <text evidence="2">The sequence shown here is derived from an EMBL/GenBank/DDBJ whole genome shotgun (WGS) entry which is preliminary data.</text>
</comment>
<sequence length="521" mass="56207">MNLDFLLTMVKMEVRLRMRRLGTMIALLIVIGVTWAMVMRQSTGMSMMVVEHARTLYTSSTLALGSVTLSSSLLALIGFYLVRGRVVEDIRSGIGGVIAATEVGNLQFLIARWLGGVSYLGAIGLTVMLTMMVRHLIDGVGPLQPLIYLQTYALILTPLIFFTVSCAILFDSFQVLMGKFGDVAYFFIFCGVLGAIGAASEKMSSAGSPLLVLDFFGIGTTMLITKTLFHTNFVAVGGSNFNPALAPRVLPDMVWWTMPVLYRLTSACLALLPLIPAVLRFHRFSPDRIKASAGNKRRSPIAMLNQILRPLSFLVQPVFALAIRTPGKAGEVFAELGLCLISSPIAILSIIGLNIAALLIPGQQMPGVLIAAVTIWMILISDMATRDYQADSENMSGATASGISGRYSRQLATALLLGSLMMVGVASRGIALGLLSLPALLSGFFMLASVATLLGRLTRTSRTFTVLSLFWVYVAVQIRNVPWVDVVGFNGVANSSTISFFTALGIGLTISGYTYNHYRAR</sequence>
<feature type="transmembrane region" description="Helical" evidence="1">
    <location>
        <begin position="366"/>
        <end position="385"/>
    </location>
</feature>
<feature type="transmembrane region" description="Helical" evidence="1">
    <location>
        <begin position="117"/>
        <end position="137"/>
    </location>
</feature>
<evidence type="ECO:0000313" key="2">
    <source>
        <dbReference type="EMBL" id="MBC3807894.1"/>
    </source>
</evidence>
<keyword evidence="1" id="KW-1133">Transmembrane helix</keyword>
<organism evidence="2 3">
    <name type="scientific">Undibacterium seohonense</name>
    <dbReference type="NCBI Taxonomy" id="1344950"/>
    <lineage>
        <taxon>Bacteria</taxon>
        <taxon>Pseudomonadati</taxon>
        <taxon>Pseudomonadota</taxon>
        <taxon>Betaproteobacteria</taxon>
        <taxon>Burkholderiales</taxon>
        <taxon>Oxalobacteraceae</taxon>
        <taxon>Undibacterium</taxon>
    </lineage>
</organism>
<keyword evidence="3" id="KW-1185">Reference proteome</keyword>
<keyword evidence="1" id="KW-0812">Transmembrane</keyword>
<feature type="transmembrane region" description="Helical" evidence="1">
    <location>
        <begin position="59"/>
        <end position="82"/>
    </location>
</feature>
<keyword evidence="1" id="KW-0472">Membrane</keyword>
<feature type="transmembrane region" description="Helical" evidence="1">
    <location>
        <begin position="496"/>
        <end position="515"/>
    </location>
</feature>
<reference evidence="2 3" key="1">
    <citation type="submission" date="2020-08" db="EMBL/GenBank/DDBJ databases">
        <title>Novel species isolated from subtropical streams in China.</title>
        <authorList>
            <person name="Lu H."/>
        </authorList>
    </citation>
    <scope>NUCLEOTIDE SEQUENCE [LARGE SCALE GENOMIC DNA]</scope>
    <source>
        <strain evidence="2 3">KACC 16656</strain>
    </source>
</reference>
<evidence type="ECO:0000256" key="1">
    <source>
        <dbReference type="SAM" id="Phobius"/>
    </source>
</evidence>
<dbReference type="RefSeq" id="WP_186922974.1">
    <property type="nucleotide sequence ID" value="NZ_JACOFW010000011.1"/>
</dbReference>
<dbReference type="EMBL" id="JACOFW010000011">
    <property type="protein sequence ID" value="MBC3807894.1"/>
    <property type="molecule type" value="Genomic_DNA"/>
</dbReference>
<gene>
    <name evidence="2" type="ORF">H8K52_11115</name>
</gene>
<proteinExistence type="predicted"/>
<feature type="transmembrane region" description="Helical" evidence="1">
    <location>
        <begin position="149"/>
        <end position="170"/>
    </location>
</feature>